<dbReference type="EMBL" id="CAIF01000261">
    <property type="protein sequence ID" value="CCH46671.1"/>
    <property type="molecule type" value="Genomic_DNA"/>
</dbReference>
<dbReference type="Proteomes" id="UP000009328">
    <property type="component" value="Unassembled WGS sequence"/>
</dbReference>
<reference evidence="1 2" key="1">
    <citation type="journal article" date="2012" name="Eukaryot. Cell">
        <title>Draft genome sequence of Wickerhamomyces ciferrii NRRL Y-1031 F-60-10.</title>
        <authorList>
            <person name="Schneider J."/>
            <person name="Andrea H."/>
            <person name="Blom J."/>
            <person name="Jaenicke S."/>
            <person name="Ruckert C."/>
            <person name="Schorsch C."/>
            <person name="Szczepanowski R."/>
            <person name="Farwick M."/>
            <person name="Goesmann A."/>
            <person name="Puhler A."/>
            <person name="Schaffer S."/>
            <person name="Tauch A."/>
            <person name="Kohler T."/>
            <person name="Brinkrolf K."/>
        </authorList>
    </citation>
    <scope>NUCLEOTIDE SEQUENCE [LARGE SCALE GENOMIC DNA]</scope>
    <source>
        <strain evidence="2">ATCC 14091 / BCRC 22168 / CBS 111 / JCM 3599 / NBRC 0793 / NRRL Y-1031 F-60-10</strain>
    </source>
</reference>
<dbReference type="InParanoid" id="K0KU13"/>
<proteinExistence type="predicted"/>
<dbReference type="CDD" id="cd00347">
    <property type="entry name" value="Flavin_utilizing_monoxygenases"/>
    <property type="match status" value="1"/>
</dbReference>
<keyword evidence="2" id="KW-1185">Reference proteome</keyword>
<protein>
    <submittedName>
        <fullName evidence="1">Monooxygenase</fullName>
        <ecNumber evidence="1">1.-.-.-</ecNumber>
    </submittedName>
</protein>
<sequence length="97" mass="11090">MTNDTKRQKRSDRKPLILNFFEHAGPSQMKPGIFAHPKDESTTYKDIEYWIKLAKLAERGKINSLFIGDTLSPYDVYEGPESVKNTAINAVQFPTNE</sequence>
<dbReference type="HOGENOM" id="CLU_022256_4_3_1"/>
<dbReference type="InterPro" id="IPR036661">
    <property type="entry name" value="Luciferase-like_sf"/>
</dbReference>
<evidence type="ECO:0000313" key="2">
    <source>
        <dbReference type="Proteomes" id="UP000009328"/>
    </source>
</evidence>
<evidence type="ECO:0000313" key="1">
    <source>
        <dbReference type="EMBL" id="CCH46671.1"/>
    </source>
</evidence>
<dbReference type="SUPFAM" id="SSF51679">
    <property type="entry name" value="Bacterial luciferase-like"/>
    <property type="match status" value="1"/>
</dbReference>
<dbReference type="GO" id="GO:0016705">
    <property type="term" value="F:oxidoreductase activity, acting on paired donors, with incorporation or reduction of molecular oxygen"/>
    <property type="evidence" value="ECO:0007669"/>
    <property type="project" value="InterPro"/>
</dbReference>
<name>K0KU13_WICCF</name>
<dbReference type="STRING" id="1206466.K0KU13"/>
<dbReference type="AlphaFoldDB" id="K0KU13"/>
<dbReference type="Gene3D" id="3.20.20.30">
    <property type="entry name" value="Luciferase-like domain"/>
    <property type="match status" value="1"/>
</dbReference>
<accession>K0KU13</accession>
<dbReference type="EC" id="1.-.-.-" evidence="1"/>
<comment type="caution">
    <text evidence="1">The sequence shown here is derived from an EMBL/GenBank/DDBJ whole genome shotgun (WGS) entry which is preliminary data.</text>
</comment>
<organism evidence="1 2">
    <name type="scientific">Wickerhamomyces ciferrii (strain ATCC 14091 / BCRC 22168 / CBS 111 / JCM 3599 / NBRC 0793 / NRRL Y-1031 F-60-10)</name>
    <name type="common">Yeast</name>
    <name type="synonym">Pichia ciferrii</name>
    <dbReference type="NCBI Taxonomy" id="1206466"/>
    <lineage>
        <taxon>Eukaryota</taxon>
        <taxon>Fungi</taxon>
        <taxon>Dikarya</taxon>
        <taxon>Ascomycota</taxon>
        <taxon>Saccharomycotina</taxon>
        <taxon>Saccharomycetes</taxon>
        <taxon>Phaffomycetales</taxon>
        <taxon>Wickerhamomycetaceae</taxon>
        <taxon>Wickerhamomyces</taxon>
    </lineage>
</organism>
<keyword evidence="1" id="KW-0560">Oxidoreductase</keyword>
<dbReference type="GO" id="GO:0004497">
    <property type="term" value="F:monooxygenase activity"/>
    <property type="evidence" value="ECO:0007669"/>
    <property type="project" value="UniProtKB-KW"/>
</dbReference>
<keyword evidence="1" id="KW-0503">Monooxygenase</keyword>
<gene>
    <name evidence="1" type="ORF">BN7_6268</name>
</gene>